<dbReference type="PANTHER" id="PTHR24093">
    <property type="entry name" value="CATION TRANSPORTING ATPASE"/>
    <property type="match status" value="1"/>
</dbReference>
<keyword evidence="3" id="KW-0472">Membrane</keyword>
<keyword evidence="5" id="KW-1185">Reference proteome</keyword>
<dbReference type="EMBL" id="JACMSC010000018">
    <property type="protein sequence ID" value="KAG6475280.1"/>
    <property type="molecule type" value="Genomic_DNA"/>
</dbReference>
<keyword evidence="3" id="KW-1133">Transmembrane helix</keyword>
<keyword evidence="2" id="KW-0460">Magnesium</keyword>
<keyword evidence="3" id="KW-0812">Transmembrane</keyword>
<evidence type="ECO:0000313" key="4">
    <source>
        <dbReference type="EMBL" id="KAG6475280.1"/>
    </source>
</evidence>
<dbReference type="GO" id="GO:0012505">
    <property type="term" value="C:endomembrane system"/>
    <property type="evidence" value="ECO:0007669"/>
    <property type="project" value="UniProtKB-SubCell"/>
</dbReference>
<evidence type="ECO:0000256" key="2">
    <source>
        <dbReference type="ARBA" id="ARBA00022842"/>
    </source>
</evidence>
<dbReference type="GO" id="GO:0005388">
    <property type="term" value="F:P-type calcium transporter activity"/>
    <property type="evidence" value="ECO:0007669"/>
    <property type="project" value="TreeGrafter"/>
</dbReference>
<comment type="subcellular location">
    <subcellularLocation>
        <location evidence="1">Endomembrane system</location>
        <topology evidence="1">Multi-pass membrane protein</topology>
    </subcellularLocation>
</comment>
<accession>A0A8J5EW06</accession>
<evidence type="ECO:0000313" key="5">
    <source>
        <dbReference type="Proteomes" id="UP000734854"/>
    </source>
</evidence>
<proteinExistence type="predicted"/>
<dbReference type="Proteomes" id="UP000734854">
    <property type="component" value="Unassembled WGS sequence"/>
</dbReference>
<dbReference type="Gene3D" id="1.20.1110.10">
    <property type="entry name" value="Calcium-transporting ATPase, transmembrane domain"/>
    <property type="match status" value="1"/>
</dbReference>
<evidence type="ECO:0000256" key="3">
    <source>
        <dbReference type="SAM" id="Phobius"/>
    </source>
</evidence>
<feature type="transmembrane region" description="Helical" evidence="3">
    <location>
        <begin position="48"/>
        <end position="72"/>
    </location>
</feature>
<dbReference type="PANTHER" id="PTHR24093:SF369">
    <property type="entry name" value="CALCIUM-TRANSPORTING ATPASE"/>
    <property type="match status" value="1"/>
</dbReference>
<protein>
    <submittedName>
        <fullName evidence="4">Uncharacterized protein</fullName>
    </submittedName>
</protein>
<gene>
    <name evidence="4" type="ORF">ZIOFF_064498</name>
</gene>
<name>A0A8J5EW06_ZINOF</name>
<sequence length="102" mass="10624">MSGCKVADGYGNMLITTIGINTEWGLLMANISEDTGGETPLLARLNGVVTFIGIVGLTIDAGVLVVLLVIYFTGHAKNQDGSVQFIKGQTGIKTTINGAIKI</sequence>
<comment type="caution">
    <text evidence="4">The sequence shown here is derived from an EMBL/GenBank/DDBJ whole genome shotgun (WGS) entry which is preliminary data.</text>
</comment>
<reference evidence="4 5" key="1">
    <citation type="submission" date="2020-08" db="EMBL/GenBank/DDBJ databases">
        <title>Plant Genome Project.</title>
        <authorList>
            <person name="Zhang R.-G."/>
        </authorList>
    </citation>
    <scope>NUCLEOTIDE SEQUENCE [LARGE SCALE GENOMIC DNA]</scope>
    <source>
        <tissue evidence="4">Rhizome</tissue>
    </source>
</reference>
<organism evidence="4 5">
    <name type="scientific">Zingiber officinale</name>
    <name type="common">Ginger</name>
    <name type="synonym">Amomum zingiber</name>
    <dbReference type="NCBI Taxonomy" id="94328"/>
    <lineage>
        <taxon>Eukaryota</taxon>
        <taxon>Viridiplantae</taxon>
        <taxon>Streptophyta</taxon>
        <taxon>Embryophyta</taxon>
        <taxon>Tracheophyta</taxon>
        <taxon>Spermatophyta</taxon>
        <taxon>Magnoliopsida</taxon>
        <taxon>Liliopsida</taxon>
        <taxon>Zingiberales</taxon>
        <taxon>Zingiberaceae</taxon>
        <taxon>Zingiber</taxon>
    </lineage>
</organism>
<dbReference type="AlphaFoldDB" id="A0A8J5EW06"/>
<evidence type="ECO:0000256" key="1">
    <source>
        <dbReference type="ARBA" id="ARBA00004127"/>
    </source>
</evidence>
<dbReference type="GO" id="GO:0005886">
    <property type="term" value="C:plasma membrane"/>
    <property type="evidence" value="ECO:0007669"/>
    <property type="project" value="TreeGrafter"/>
</dbReference>